<keyword evidence="9" id="KW-0245">EGF-like domain</keyword>
<dbReference type="InterPro" id="IPR006593">
    <property type="entry name" value="Cyt_b561/ferric_Rdtase_TM"/>
</dbReference>
<evidence type="ECO:0000313" key="17">
    <source>
        <dbReference type="EMBL" id="EKC24551.1"/>
    </source>
</evidence>
<feature type="transmembrane region" description="Helical" evidence="12">
    <location>
        <begin position="436"/>
        <end position="457"/>
    </location>
</feature>
<dbReference type="SMART" id="SM00665">
    <property type="entry name" value="B561"/>
    <property type="match status" value="1"/>
</dbReference>
<dbReference type="InterPro" id="IPR000742">
    <property type="entry name" value="EGF"/>
</dbReference>
<dbReference type="InterPro" id="IPR013320">
    <property type="entry name" value="ConA-like_dom_sf"/>
</dbReference>
<accession>K1QSH1</accession>
<evidence type="ECO:0000259" key="16">
    <source>
        <dbReference type="PROSITE" id="PS50939"/>
    </source>
</evidence>
<dbReference type="PROSITE" id="PS01186">
    <property type="entry name" value="EGF_2"/>
    <property type="match status" value="3"/>
</dbReference>
<dbReference type="Gene3D" id="2.60.40.4060">
    <property type="entry name" value="Reeler domain"/>
    <property type="match status" value="1"/>
</dbReference>
<dbReference type="Pfam" id="PF03188">
    <property type="entry name" value="Cytochrom_B561"/>
    <property type="match status" value="1"/>
</dbReference>
<dbReference type="Pfam" id="PF00008">
    <property type="entry name" value="EGF"/>
    <property type="match status" value="1"/>
</dbReference>
<keyword evidence="3 12" id="KW-0812">Transmembrane</keyword>
<keyword evidence="13" id="KW-0732">Signal</keyword>
<keyword evidence="7 9" id="KW-1015">Disulfide bond</keyword>
<evidence type="ECO:0000259" key="14">
    <source>
        <dbReference type="PROSITE" id="PS50025"/>
    </source>
</evidence>
<dbReference type="PROSITE" id="PS50939">
    <property type="entry name" value="CYTOCHROME_B561"/>
    <property type="match status" value="1"/>
</dbReference>
<evidence type="ECO:0000256" key="7">
    <source>
        <dbReference type="ARBA" id="ARBA00023157"/>
    </source>
</evidence>
<evidence type="ECO:0000259" key="15">
    <source>
        <dbReference type="PROSITE" id="PS50026"/>
    </source>
</evidence>
<feature type="chain" id="PRO_5043635227" evidence="13">
    <location>
        <begin position="21"/>
        <end position="1322"/>
    </location>
</feature>
<dbReference type="CDD" id="cd00110">
    <property type="entry name" value="LamG"/>
    <property type="match status" value="3"/>
</dbReference>
<dbReference type="Pfam" id="PF00054">
    <property type="entry name" value="Laminin_G_1"/>
    <property type="match status" value="2"/>
</dbReference>
<dbReference type="PROSITE" id="PS50026">
    <property type="entry name" value="EGF_3"/>
    <property type="match status" value="3"/>
</dbReference>
<dbReference type="SUPFAM" id="SSF49899">
    <property type="entry name" value="Concanavalin A-like lectins/glucanases"/>
    <property type="match status" value="3"/>
</dbReference>
<dbReference type="CDD" id="cd08544">
    <property type="entry name" value="Reeler"/>
    <property type="match status" value="1"/>
</dbReference>
<dbReference type="EMBL" id="JH818685">
    <property type="protein sequence ID" value="EKC24551.1"/>
    <property type="molecule type" value="Genomic_DNA"/>
</dbReference>
<dbReference type="HOGENOM" id="CLU_259781_0_0_1"/>
<dbReference type="PROSITE" id="PS51257">
    <property type="entry name" value="PROKAR_LIPOPROTEIN"/>
    <property type="match status" value="1"/>
</dbReference>
<dbReference type="PROSITE" id="PS50025">
    <property type="entry name" value="LAM_G_DOMAIN"/>
    <property type="match status" value="3"/>
</dbReference>
<dbReference type="Pfam" id="PF02210">
    <property type="entry name" value="Laminin_G_2"/>
    <property type="match status" value="1"/>
</dbReference>
<gene>
    <name evidence="17" type="ORF">CGI_10019933</name>
</gene>
<evidence type="ECO:0000256" key="3">
    <source>
        <dbReference type="ARBA" id="ARBA00022692"/>
    </source>
</evidence>
<evidence type="ECO:0000256" key="13">
    <source>
        <dbReference type="SAM" id="SignalP"/>
    </source>
</evidence>
<evidence type="ECO:0000256" key="1">
    <source>
        <dbReference type="ARBA" id="ARBA00004370"/>
    </source>
</evidence>
<dbReference type="CDD" id="cd08760">
    <property type="entry name" value="Cyt_b561_FRRS1_like"/>
    <property type="match status" value="1"/>
</dbReference>
<evidence type="ECO:0000256" key="9">
    <source>
        <dbReference type="PROSITE-ProRule" id="PRU00076"/>
    </source>
</evidence>
<dbReference type="CDD" id="cd00054">
    <property type="entry name" value="EGF_CA"/>
    <property type="match status" value="2"/>
</dbReference>
<dbReference type="InterPro" id="IPR042307">
    <property type="entry name" value="Reeler_sf"/>
</dbReference>
<feature type="domain" description="Laminin G" evidence="14">
    <location>
        <begin position="673"/>
        <end position="878"/>
    </location>
</feature>
<dbReference type="Gene3D" id="1.20.120.1770">
    <property type="match status" value="1"/>
</dbReference>
<feature type="transmembrane region" description="Helical" evidence="12">
    <location>
        <begin position="477"/>
        <end position="495"/>
    </location>
</feature>
<protein>
    <submittedName>
        <fullName evidence="17">Pikachurin</fullName>
    </submittedName>
</protein>
<dbReference type="GO" id="GO:0005509">
    <property type="term" value="F:calcium ion binding"/>
    <property type="evidence" value="ECO:0007669"/>
    <property type="project" value="InterPro"/>
</dbReference>
<evidence type="ECO:0000256" key="12">
    <source>
        <dbReference type="SAM" id="Phobius"/>
    </source>
</evidence>
<evidence type="ECO:0000256" key="5">
    <source>
        <dbReference type="ARBA" id="ARBA00022989"/>
    </source>
</evidence>
<dbReference type="InterPro" id="IPR050372">
    <property type="entry name" value="Neurexin-related_CASP"/>
</dbReference>
<feature type="domain" description="Laminin G" evidence="14">
    <location>
        <begin position="1137"/>
        <end position="1319"/>
    </location>
</feature>
<feature type="domain" description="EGF-like" evidence="15">
    <location>
        <begin position="879"/>
        <end position="916"/>
    </location>
</feature>
<feature type="transmembrane region" description="Helical" evidence="12">
    <location>
        <begin position="397"/>
        <end position="416"/>
    </location>
</feature>
<dbReference type="PANTHER" id="PTHR15036:SF85">
    <property type="entry name" value="SP2353, ISOFORM A"/>
    <property type="match status" value="1"/>
</dbReference>
<dbReference type="SMART" id="SM00181">
    <property type="entry name" value="EGF"/>
    <property type="match status" value="3"/>
</dbReference>
<dbReference type="GO" id="GO:0016020">
    <property type="term" value="C:membrane"/>
    <property type="evidence" value="ECO:0007669"/>
    <property type="project" value="UniProtKB-SubCell"/>
</dbReference>
<feature type="compositionally biased region" description="Polar residues" evidence="11">
    <location>
        <begin position="575"/>
        <end position="594"/>
    </location>
</feature>
<dbReference type="Gene3D" id="2.60.120.200">
    <property type="match status" value="3"/>
</dbReference>
<dbReference type="PROSITE" id="PS00022">
    <property type="entry name" value="EGF_1"/>
    <property type="match status" value="2"/>
</dbReference>
<keyword evidence="5 12" id="KW-1133">Transmembrane helix</keyword>
<reference evidence="17" key="1">
    <citation type="journal article" date="2012" name="Nature">
        <title>The oyster genome reveals stress adaptation and complexity of shell formation.</title>
        <authorList>
            <person name="Zhang G."/>
            <person name="Fang X."/>
            <person name="Guo X."/>
            <person name="Li L."/>
            <person name="Luo R."/>
            <person name="Xu F."/>
            <person name="Yang P."/>
            <person name="Zhang L."/>
            <person name="Wang X."/>
            <person name="Qi H."/>
            <person name="Xiong Z."/>
            <person name="Que H."/>
            <person name="Xie Y."/>
            <person name="Holland P.W."/>
            <person name="Paps J."/>
            <person name="Zhu Y."/>
            <person name="Wu F."/>
            <person name="Chen Y."/>
            <person name="Wang J."/>
            <person name="Peng C."/>
            <person name="Meng J."/>
            <person name="Yang L."/>
            <person name="Liu J."/>
            <person name="Wen B."/>
            <person name="Zhang N."/>
            <person name="Huang Z."/>
            <person name="Zhu Q."/>
            <person name="Feng Y."/>
            <person name="Mount A."/>
            <person name="Hedgecock D."/>
            <person name="Xu Z."/>
            <person name="Liu Y."/>
            <person name="Domazet-Loso T."/>
            <person name="Du Y."/>
            <person name="Sun X."/>
            <person name="Zhang S."/>
            <person name="Liu B."/>
            <person name="Cheng P."/>
            <person name="Jiang X."/>
            <person name="Li J."/>
            <person name="Fan D."/>
            <person name="Wang W."/>
            <person name="Fu W."/>
            <person name="Wang T."/>
            <person name="Wang B."/>
            <person name="Zhang J."/>
            <person name="Peng Z."/>
            <person name="Li Y."/>
            <person name="Li N."/>
            <person name="Wang J."/>
            <person name="Chen M."/>
            <person name="He Y."/>
            <person name="Tan F."/>
            <person name="Song X."/>
            <person name="Zheng Q."/>
            <person name="Huang R."/>
            <person name="Yang H."/>
            <person name="Du X."/>
            <person name="Chen L."/>
            <person name="Yang M."/>
            <person name="Gaffney P.M."/>
            <person name="Wang S."/>
            <person name="Luo L."/>
            <person name="She Z."/>
            <person name="Ming Y."/>
            <person name="Huang W."/>
            <person name="Zhang S."/>
            <person name="Huang B."/>
            <person name="Zhang Y."/>
            <person name="Qu T."/>
            <person name="Ni P."/>
            <person name="Miao G."/>
            <person name="Wang J."/>
            <person name="Wang Q."/>
            <person name="Steinberg C.E."/>
            <person name="Wang H."/>
            <person name="Li N."/>
            <person name="Qian L."/>
            <person name="Zhang G."/>
            <person name="Li Y."/>
            <person name="Yang H."/>
            <person name="Liu X."/>
            <person name="Wang J."/>
            <person name="Yin Y."/>
            <person name="Wang J."/>
        </authorList>
    </citation>
    <scope>NUCLEOTIDE SEQUENCE [LARGE SCALE GENOMIC DNA]</scope>
    <source>
        <strain evidence="17">05x7-T-G4-1.051#20</strain>
    </source>
</reference>
<evidence type="ECO:0000256" key="2">
    <source>
        <dbReference type="ARBA" id="ARBA00022448"/>
    </source>
</evidence>
<name>K1QSH1_MAGGI</name>
<dbReference type="SMART" id="SM00179">
    <property type="entry name" value="EGF_CA"/>
    <property type="match status" value="2"/>
</dbReference>
<feature type="disulfide bond" evidence="9">
    <location>
        <begin position="1122"/>
        <end position="1131"/>
    </location>
</feature>
<dbReference type="InterPro" id="IPR001791">
    <property type="entry name" value="Laminin_G"/>
</dbReference>
<feature type="signal peptide" evidence="13">
    <location>
        <begin position="1"/>
        <end position="20"/>
    </location>
</feature>
<feature type="disulfide bond" evidence="9">
    <location>
        <begin position="906"/>
        <end position="915"/>
    </location>
</feature>
<proteinExistence type="predicted"/>
<feature type="disulfide bond" evidence="9">
    <location>
        <begin position="657"/>
        <end position="666"/>
    </location>
</feature>
<comment type="subcellular location">
    <subcellularLocation>
        <location evidence="1">Membrane</location>
    </subcellularLocation>
</comment>
<dbReference type="InterPro" id="IPR001881">
    <property type="entry name" value="EGF-like_Ca-bd_dom"/>
</dbReference>
<feature type="region of interest" description="Disordered" evidence="11">
    <location>
        <begin position="570"/>
        <end position="594"/>
    </location>
</feature>
<keyword evidence="8" id="KW-0325">Glycoprotein</keyword>
<feature type="domain" description="EGF-like" evidence="15">
    <location>
        <begin position="1097"/>
        <end position="1132"/>
    </location>
</feature>
<feature type="transmembrane region" description="Helical" evidence="12">
    <location>
        <begin position="507"/>
        <end position="528"/>
    </location>
</feature>
<keyword evidence="2" id="KW-0813">Transport</keyword>
<dbReference type="SMR" id="K1QSH1"/>
<feature type="disulfide bond" evidence="10">
    <location>
        <begin position="1292"/>
        <end position="1319"/>
    </location>
</feature>
<feature type="domain" description="Cytochrome b561" evidence="16">
    <location>
        <begin position="360"/>
        <end position="566"/>
    </location>
</feature>
<keyword evidence="4" id="KW-0249">Electron transport</keyword>
<dbReference type="InterPro" id="IPR002861">
    <property type="entry name" value="Reeler_dom"/>
</dbReference>
<feature type="transmembrane region" description="Helical" evidence="12">
    <location>
        <begin position="540"/>
        <end position="559"/>
    </location>
</feature>
<dbReference type="InParanoid" id="K1QSH1"/>
<feature type="domain" description="Laminin G" evidence="14">
    <location>
        <begin position="921"/>
        <end position="1100"/>
    </location>
</feature>
<comment type="caution">
    <text evidence="9">Lacks conserved residue(s) required for the propagation of feature annotation.</text>
</comment>
<evidence type="ECO:0000256" key="8">
    <source>
        <dbReference type="ARBA" id="ARBA00023180"/>
    </source>
</evidence>
<evidence type="ECO:0000256" key="4">
    <source>
        <dbReference type="ARBA" id="ARBA00022982"/>
    </source>
</evidence>
<keyword evidence="6 12" id="KW-0472">Membrane</keyword>
<sequence>MRALLTVLTLASLGVTTTLALSCCTCDDLDVTGTSAEPQIYPCPFIIKVNKFAYKTNDPEEYLIVTLESRGGGRYINQFMLQAVSIDSMGKTTVANPGDNGVQAFTQVPVEGYTVSTATDCEGKVVRSDTNLKFDSKATKIQFSFAPRRIQGPIKFRATFVDDQGNFWLREESEPIVQIGGPSLDPSIARQNALPVIDPIHTDKCGIEKGCYRVPEGCWEPYCDYIATWRPLSRVGVEYMIEMSARVDGITDRHVSLALSDDIRWGDDHVFECVHEGGTGLTKVYQAKSIAHSTERFRNSQNGIDDTCNLFGLKCGGQFMEGRVRCRFVVRSSRNINSLPLSGSYHLLMYSGPAENTLTAPHKYGYGEYPVASPDMVSLGDISINMQGYARYPLVKAHGILMILAWCFFGTVGLLMTKYYKPMWPNKRFYGHRYWFIAHFNCMAWLFIFVLIAFILIFVEAGGYSKVDYFPLDAHPVMGIIIFCCVIINPIIALLRPADDNDCRPCVNWVHWAFGTVAWCLAIPNMFIGMSFGKAHVPWWATWILFIYILFHIIVEITLEIHQCCTHKKNKGSPLENTVDTANNQPFSKDSKNKTLGSIQDENIAQNSAQRNEASISLHENSILGPASLMMYPTCRRNICKNYAKCSIENSMVKCHCPLGFIGKSCDKVRRVKYPQFSGVDSFLTLPRLTNGYKEFEISMKFKPSSDSGLLLFTSEHPTGKGDFFSLALVNGHVEFRFDCGTGPAVIQSPNKVTIGQWNQVKAKRMENQGWLWMNGHGPISGLAQGAYTRITLRTELFLGEHRSMSSVQNRVNTMGGFRGCVQSLIFNQQQYDFRKATQHMDMGLGPTHGKTHSQLGQNVSIDAELGDAVDGQNIEDCSDGVCDDIVCHNGGSCKIISPDQFVCLCPLGFYGPDCVQNGKIEVPEFKGHSVLQYQGLGRTSLSYTEIEITFKPTSPEGLILYNGYTTNKLGDYIAILMREGFAEFQFDLGTGPAVIRSSLPVSLNSWHRIKVSRTGLQGVLEVDDQIPVQGLSKGAYTQLTLLQPLFVGGHPDFDITSRHLNQSSSYQGCVQKLLLNGRPVRLMEEAIHGYNVEPCPHPCNREPCQNSGKCVPAMGQYRCLCSVGFTEKNCQKNLSISTAKFSGSSFLVYDSKDIKNRVSGKQFNLQIKIRGYSLRGLLFWTSENLPLHEGTGDFLSLGFKGNELLFQYNLGSGKGVILYNKTQLSDGKWHTINAQRNGRYSSLTIDGTQTEEGTSVGMFSILNVKGPVYIGGLPDISFNTQSMYKTGFQGCIRDVVLANDFPLKLTESATRGQGVTQCPAD</sequence>
<dbReference type="SMART" id="SM00282">
    <property type="entry name" value="LamG"/>
    <property type="match status" value="3"/>
</dbReference>
<evidence type="ECO:0000256" key="6">
    <source>
        <dbReference type="ARBA" id="ARBA00023136"/>
    </source>
</evidence>
<dbReference type="PANTHER" id="PTHR15036">
    <property type="entry name" value="PIKACHURIN-LIKE PROTEIN"/>
    <property type="match status" value="1"/>
</dbReference>
<dbReference type="Gene3D" id="2.10.25.10">
    <property type="entry name" value="Laminin"/>
    <property type="match status" value="3"/>
</dbReference>
<organism evidence="17">
    <name type="scientific">Magallana gigas</name>
    <name type="common">Pacific oyster</name>
    <name type="synonym">Crassostrea gigas</name>
    <dbReference type="NCBI Taxonomy" id="29159"/>
    <lineage>
        <taxon>Eukaryota</taxon>
        <taxon>Metazoa</taxon>
        <taxon>Spiralia</taxon>
        <taxon>Lophotrochozoa</taxon>
        <taxon>Mollusca</taxon>
        <taxon>Bivalvia</taxon>
        <taxon>Autobranchia</taxon>
        <taxon>Pteriomorphia</taxon>
        <taxon>Ostreida</taxon>
        <taxon>Ostreoidea</taxon>
        <taxon>Ostreidae</taxon>
        <taxon>Magallana</taxon>
    </lineage>
</organism>
<dbReference type="Pfam" id="PF02014">
    <property type="entry name" value="Reeler"/>
    <property type="match status" value="1"/>
</dbReference>
<evidence type="ECO:0000256" key="10">
    <source>
        <dbReference type="PROSITE-ProRule" id="PRU00122"/>
    </source>
</evidence>
<evidence type="ECO:0000256" key="11">
    <source>
        <dbReference type="SAM" id="MobiDB-lite"/>
    </source>
</evidence>
<feature type="domain" description="EGF-like" evidence="15">
    <location>
        <begin position="631"/>
        <end position="667"/>
    </location>
</feature>